<evidence type="ECO:0000256" key="1">
    <source>
        <dbReference type="ARBA" id="ARBA00022679"/>
    </source>
</evidence>
<keyword evidence="3" id="KW-0324">Glycolysis</keyword>
<dbReference type="CDD" id="cd24008">
    <property type="entry name" value="ASKHA_NBD_GLK"/>
    <property type="match status" value="1"/>
</dbReference>
<dbReference type="GO" id="GO:0006096">
    <property type="term" value="P:glycolytic process"/>
    <property type="evidence" value="ECO:0007669"/>
    <property type="project" value="UniProtKB-UniRule"/>
</dbReference>
<dbReference type="GO" id="GO:0005524">
    <property type="term" value="F:ATP binding"/>
    <property type="evidence" value="ECO:0007669"/>
    <property type="project" value="UniProtKB-UniRule"/>
</dbReference>
<keyword evidence="1 3" id="KW-0808">Transferase</keyword>
<dbReference type="GO" id="GO:0005536">
    <property type="term" value="F:D-glucose binding"/>
    <property type="evidence" value="ECO:0007669"/>
    <property type="project" value="InterPro"/>
</dbReference>
<evidence type="ECO:0000256" key="3">
    <source>
        <dbReference type="HAMAP-Rule" id="MF_00524"/>
    </source>
</evidence>
<dbReference type="Gene3D" id="3.30.420.40">
    <property type="match status" value="1"/>
</dbReference>
<name>F0T0L8_SYNGF</name>
<dbReference type="RefSeq" id="WP_013623954.1">
    <property type="nucleotide sequence ID" value="NC_015172.1"/>
</dbReference>
<comment type="subcellular location">
    <subcellularLocation>
        <location evidence="3">Cytoplasm</location>
    </subcellularLocation>
</comment>
<comment type="catalytic activity">
    <reaction evidence="3">
        <text>D-glucose + ATP = D-glucose 6-phosphate + ADP + H(+)</text>
        <dbReference type="Rhea" id="RHEA:17825"/>
        <dbReference type="ChEBI" id="CHEBI:4167"/>
        <dbReference type="ChEBI" id="CHEBI:15378"/>
        <dbReference type="ChEBI" id="CHEBI:30616"/>
        <dbReference type="ChEBI" id="CHEBI:61548"/>
        <dbReference type="ChEBI" id="CHEBI:456216"/>
        <dbReference type="EC" id="2.7.1.2"/>
    </reaction>
</comment>
<proteinExistence type="inferred from homology"/>
<dbReference type="InterPro" id="IPR003836">
    <property type="entry name" value="Glucokinase"/>
</dbReference>
<keyword evidence="3" id="KW-0963">Cytoplasm</keyword>
<evidence type="ECO:0000256" key="2">
    <source>
        <dbReference type="ARBA" id="ARBA00022777"/>
    </source>
</evidence>
<reference evidence="6" key="2">
    <citation type="submission" date="2011-02" db="EMBL/GenBank/DDBJ databases">
        <title>The complete genome of Syntrophobotulus glycolicus DSM 8271.</title>
        <authorList>
            <person name="Lucas S."/>
            <person name="Copeland A."/>
            <person name="Lapidus A."/>
            <person name="Bruce D."/>
            <person name="Goodwin L."/>
            <person name="Pitluck S."/>
            <person name="Kyrpides N."/>
            <person name="Mavromatis K."/>
            <person name="Pagani I."/>
            <person name="Ivanova N."/>
            <person name="Mikhailova N."/>
            <person name="Chertkov O."/>
            <person name="Held B."/>
            <person name="Detter J.C."/>
            <person name="Tapia R."/>
            <person name="Han C."/>
            <person name="Land M."/>
            <person name="Hauser L."/>
            <person name="Markowitz V."/>
            <person name="Cheng J.-F."/>
            <person name="Hugenholtz P."/>
            <person name="Woyke T."/>
            <person name="Wu D."/>
            <person name="Spring S."/>
            <person name="Schroeder M."/>
            <person name="Brambilla E."/>
            <person name="Klenk H.-P."/>
            <person name="Eisen J.A."/>
        </authorList>
    </citation>
    <scope>NUCLEOTIDE SEQUENCE [LARGE SCALE GENOMIC DNA]</scope>
    <source>
        <strain evidence="6">DSM 8271 / FlGlyR</strain>
    </source>
</reference>
<comment type="similarity">
    <text evidence="3 4">Belongs to the bacterial glucokinase family.</text>
</comment>
<keyword evidence="3" id="KW-0067">ATP-binding</keyword>
<feature type="binding site" evidence="3">
    <location>
        <begin position="7"/>
        <end position="12"/>
    </location>
    <ligand>
        <name>ATP</name>
        <dbReference type="ChEBI" id="CHEBI:30616"/>
    </ligand>
</feature>
<dbReference type="GO" id="GO:0004340">
    <property type="term" value="F:glucokinase activity"/>
    <property type="evidence" value="ECO:0007669"/>
    <property type="project" value="UniProtKB-UniRule"/>
</dbReference>
<reference evidence="5 6" key="1">
    <citation type="journal article" date="2011" name="Stand. Genomic Sci.">
        <title>Complete genome sequence of Syntrophobotulus glycolicus type strain (FlGlyR).</title>
        <authorList>
            <person name="Han C."/>
            <person name="Mwirichia R."/>
            <person name="Chertkov O."/>
            <person name="Held B."/>
            <person name="Lapidus A."/>
            <person name="Nolan M."/>
            <person name="Lucas S."/>
            <person name="Hammon N."/>
            <person name="Deshpande S."/>
            <person name="Cheng J.F."/>
            <person name="Tapia R."/>
            <person name="Goodwin L."/>
            <person name="Pitluck S."/>
            <person name="Huntemann M."/>
            <person name="Liolios K."/>
            <person name="Ivanova N."/>
            <person name="Pagani I."/>
            <person name="Mavromatis K."/>
            <person name="Ovchinikova G."/>
            <person name="Pati A."/>
            <person name="Chen A."/>
            <person name="Palaniappan K."/>
            <person name="Land M."/>
            <person name="Hauser L."/>
            <person name="Brambilla E.M."/>
            <person name="Rohde M."/>
            <person name="Spring S."/>
            <person name="Sikorski J."/>
            <person name="Goker M."/>
            <person name="Woyke T."/>
            <person name="Bristow J."/>
            <person name="Eisen J.A."/>
            <person name="Markowitz V."/>
            <person name="Hugenholtz P."/>
            <person name="Kyrpides N.C."/>
            <person name="Klenk H.P."/>
            <person name="Detter J.C."/>
        </authorList>
    </citation>
    <scope>NUCLEOTIDE SEQUENCE [LARGE SCALE GENOMIC DNA]</scope>
    <source>
        <strain evidence="6">DSM 8271 / FlGlyR</strain>
    </source>
</reference>
<evidence type="ECO:0000256" key="4">
    <source>
        <dbReference type="RuleBase" id="RU004046"/>
    </source>
</evidence>
<dbReference type="InterPro" id="IPR043129">
    <property type="entry name" value="ATPase_NBD"/>
</dbReference>
<evidence type="ECO:0000313" key="5">
    <source>
        <dbReference type="EMBL" id="ADY55083.1"/>
    </source>
</evidence>
<dbReference type="KEGG" id="sgy:Sgly_0721"/>
<gene>
    <name evidence="3" type="primary">glk</name>
    <name evidence="5" type="ordered locus">Sgly_0721</name>
</gene>
<organism evidence="5 6">
    <name type="scientific">Syntrophobotulus glycolicus (strain DSM 8271 / FlGlyR)</name>
    <dbReference type="NCBI Taxonomy" id="645991"/>
    <lineage>
        <taxon>Bacteria</taxon>
        <taxon>Bacillati</taxon>
        <taxon>Bacillota</taxon>
        <taxon>Clostridia</taxon>
        <taxon>Eubacteriales</taxon>
        <taxon>Desulfitobacteriaceae</taxon>
        <taxon>Syntrophobotulus</taxon>
    </lineage>
</organism>
<dbReference type="HOGENOM" id="CLU_042582_0_0_9"/>
<sequence length="328" mass="35692">MCMILTGDIGGTKTKFALFSWEDQQFKLIHQERVESKSISSLEDAVAGYLAGNHPGQSAGIEAAWFSLAGPIAGNSCRLTNLDLTVDLRSLQKRLDFIPRVGWSNDLVAMGYGIAVLPEDALLRLNGPGKQEDDRGEILNRAVLAPGTGLGEALMIGDQVYPTEGAHTDFAPHNEEDLELWRYLHRRYGHVSYERILSGAGLSNLYQFLRAQKKSPEQLPDQLPPEEISAKGLARSCPVCTKALDMFVRLLGAEAGNLALKSLALGGVYLGGGIPPKIREKLTDGTLLAAFLDKGRFSRLLKDIPVDVILEENTPLLGAAYLALQAQR</sequence>
<dbReference type="Gene3D" id="3.40.367.20">
    <property type="match status" value="1"/>
</dbReference>
<keyword evidence="6" id="KW-1185">Reference proteome</keyword>
<dbReference type="Proteomes" id="UP000007488">
    <property type="component" value="Chromosome"/>
</dbReference>
<dbReference type="AlphaFoldDB" id="F0T0L8"/>
<dbReference type="GO" id="GO:0005737">
    <property type="term" value="C:cytoplasm"/>
    <property type="evidence" value="ECO:0007669"/>
    <property type="project" value="UniProtKB-SubCell"/>
</dbReference>
<dbReference type="PANTHER" id="PTHR47363">
    <property type="entry name" value="GLUCOKINASE"/>
    <property type="match status" value="1"/>
</dbReference>
<accession>F0T0L8</accession>
<dbReference type="NCBIfam" id="TIGR00749">
    <property type="entry name" value="glk"/>
    <property type="match status" value="1"/>
</dbReference>
<dbReference type="STRING" id="645991.Sgly_0721"/>
<dbReference type="Pfam" id="PF02685">
    <property type="entry name" value="Glucokinase"/>
    <property type="match status" value="1"/>
</dbReference>
<keyword evidence="2 3" id="KW-0418">Kinase</keyword>
<protein>
    <recommendedName>
        <fullName evidence="3">Glucokinase</fullName>
        <ecNumber evidence="3">2.7.1.2</ecNumber>
    </recommendedName>
    <alternativeName>
        <fullName evidence="3">Glucose kinase</fullName>
    </alternativeName>
</protein>
<dbReference type="HAMAP" id="MF_00524">
    <property type="entry name" value="Glucokinase"/>
    <property type="match status" value="1"/>
</dbReference>
<dbReference type="PANTHER" id="PTHR47363:SF1">
    <property type="entry name" value="GLUCOKINASE"/>
    <property type="match status" value="1"/>
</dbReference>
<dbReference type="EC" id="2.7.1.2" evidence="3"/>
<evidence type="ECO:0000313" key="6">
    <source>
        <dbReference type="Proteomes" id="UP000007488"/>
    </source>
</evidence>
<dbReference type="SUPFAM" id="SSF53067">
    <property type="entry name" value="Actin-like ATPase domain"/>
    <property type="match status" value="1"/>
</dbReference>
<dbReference type="EMBL" id="CP002547">
    <property type="protein sequence ID" value="ADY55083.1"/>
    <property type="molecule type" value="Genomic_DNA"/>
</dbReference>
<keyword evidence="3" id="KW-0547">Nucleotide-binding</keyword>
<dbReference type="eggNOG" id="COG0837">
    <property type="taxonomic scope" value="Bacteria"/>
</dbReference>